<feature type="region of interest" description="Disordered" evidence="5">
    <location>
        <begin position="82"/>
        <end position="165"/>
    </location>
</feature>
<feature type="compositionally biased region" description="Low complexity" evidence="5">
    <location>
        <begin position="85"/>
        <end position="103"/>
    </location>
</feature>
<dbReference type="InterPro" id="IPR004147">
    <property type="entry name" value="ABC1_dom"/>
</dbReference>
<dbReference type="GO" id="GO:0005524">
    <property type="term" value="F:ATP binding"/>
    <property type="evidence" value="ECO:0007669"/>
    <property type="project" value="UniProtKB-KW"/>
</dbReference>
<sequence>MASSFRDLTRLFNGLSLIAHEFANCSLPATTDNFQTLIKKTLLSATDLTGLTKGKLRQFPNSPPSANPTEHTASSSVVFFTHANPSQSDSTPTTTTPTVTNDDAVAHSPSDAYNRQASDADVCAAEEEKSEVLTTAETVNQGASGEVAPSPPSRKRRPRERKVPATPFSRALGFAGLGAGLAWGTLQESAKRLAFGTPISQGKQSALSPFLSEKNAERLALALCRMRGAALKIGQMLSIQDESLVPAPILAALEIVRQGADVMPRSQLNQVLDDELGPGWSSKLISFDYEPIAAASIGQVHGAVMKDGMQVAMKIQYPGVADSIDSDIENVKLLLNYTNLIPEGLYLDRAIKVAKEELSRECDYRLEAANQKRFRDLLTGIDGFYVPIVVDDISSRRVLTTELVYGITIDKVASLDQETRNHIGKKLLELTLMELFVFRFMQTDPNWGNFLFDEATKTINLIDFGAARDYPKVFVDDYLRMVLACANGDSDGVIEMSRRLGFLTGMESDVMLDAHVQAGFIVGLPFSRPGGFDFRSNNITQSISHLGATMLKHRLTPPPDEAYSLHRKLSGAFLACIKIGAVVPCRELLLEVYKHHKFGDVNEILSSGSVSS</sequence>
<feature type="region of interest" description="Disordered" evidence="5">
    <location>
        <begin position="54"/>
        <end position="73"/>
    </location>
</feature>
<feature type="compositionally biased region" description="Polar residues" evidence="5">
    <location>
        <begin position="132"/>
        <end position="143"/>
    </location>
</feature>
<dbReference type="GO" id="GO:0015996">
    <property type="term" value="P:chlorophyll catabolic process"/>
    <property type="evidence" value="ECO:0007669"/>
    <property type="project" value="EnsemblPlants"/>
</dbReference>
<organism evidence="7 8">
    <name type="scientific">Phaseolus vulgaris</name>
    <name type="common">Kidney bean</name>
    <name type="synonym">French bean</name>
    <dbReference type="NCBI Taxonomy" id="3885"/>
    <lineage>
        <taxon>Eukaryota</taxon>
        <taxon>Viridiplantae</taxon>
        <taxon>Streptophyta</taxon>
        <taxon>Embryophyta</taxon>
        <taxon>Tracheophyta</taxon>
        <taxon>Spermatophyta</taxon>
        <taxon>Magnoliopsida</taxon>
        <taxon>eudicotyledons</taxon>
        <taxon>Gunneridae</taxon>
        <taxon>Pentapetalae</taxon>
        <taxon>rosids</taxon>
        <taxon>fabids</taxon>
        <taxon>Fabales</taxon>
        <taxon>Fabaceae</taxon>
        <taxon>Papilionoideae</taxon>
        <taxon>50 kb inversion clade</taxon>
        <taxon>NPAAA clade</taxon>
        <taxon>indigoferoid/millettioid clade</taxon>
        <taxon>Phaseoleae</taxon>
        <taxon>Phaseolus</taxon>
    </lineage>
</organism>
<keyword evidence="8" id="KW-1185">Reference proteome</keyword>
<dbReference type="GO" id="GO:0017004">
    <property type="term" value="P:cytochrome complex assembly"/>
    <property type="evidence" value="ECO:0007669"/>
    <property type="project" value="EnsemblPlants"/>
</dbReference>
<dbReference type="Gramene" id="ESW17076">
    <property type="protein sequence ID" value="ESW17076"/>
    <property type="gene ID" value="PHAVU_007G208100g"/>
</dbReference>
<reference evidence="8" key="1">
    <citation type="journal article" date="2014" name="Nat. Genet.">
        <title>A reference genome for common bean and genome-wide analysis of dual domestications.</title>
        <authorList>
            <person name="Schmutz J."/>
            <person name="McClean P.E."/>
            <person name="Mamidi S."/>
            <person name="Wu G.A."/>
            <person name="Cannon S.B."/>
            <person name="Grimwood J."/>
            <person name="Jenkins J."/>
            <person name="Shu S."/>
            <person name="Song Q."/>
            <person name="Chavarro C."/>
            <person name="Torres-Torres M."/>
            <person name="Geffroy V."/>
            <person name="Moghaddam S.M."/>
            <person name="Gao D."/>
            <person name="Abernathy B."/>
            <person name="Barry K."/>
            <person name="Blair M."/>
            <person name="Brick M.A."/>
            <person name="Chovatia M."/>
            <person name="Gepts P."/>
            <person name="Goodstein D.M."/>
            <person name="Gonzales M."/>
            <person name="Hellsten U."/>
            <person name="Hyten D.L."/>
            <person name="Jia G."/>
            <person name="Kelly J.D."/>
            <person name="Kudrna D."/>
            <person name="Lee R."/>
            <person name="Richard M.M."/>
            <person name="Miklas P.N."/>
            <person name="Osorno J.M."/>
            <person name="Rodrigues J."/>
            <person name="Thareau V."/>
            <person name="Urrea C.A."/>
            <person name="Wang M."/>
            <person name="Yu Y."/>
            <person name="Zhang M."/>
            <person name="Wing R.A."/>
            <person name="Cregan P.B."/>
            <person name="Rokhsar D.S."/>
            <person name="Jackson S.A."/>
        </authorList>
    </citation>
    <scope>NUCLEOTIDE SEQUENCE [LARGE SCALE GENOMIC DNA]</scope>
    <source>
        <strain evidence="8">cv. G19833</strain>
    </source>
</reference>
<dbReference type="SUPFAM" id="SSF56112">
    <property type="entry name" value="Protein kinase-like (PK-like)"/>
    <property type="match status" value="1"/>
</dbReference>
<evidence type="ECO:0000256" key="4">
    <source>
        <dbReference type="ARBA" id="ARBA00022840"/>
    </source>
</evidence>
<dbReference type="PANTHER" id="PTHR43851">
    <property type="match status" value="1"/>
</dbReference>
<dbReference type="InterPro" id="IPR051409">
    <property type="entry name" value="Atypical_kinase_ADCK"/>
</dbReference>
<dbReference type="Pfam" id="PF03109">
    <property type="entry name" value="ABC1"/>
    <property type="match status" value="1"/>
</dbReference>
<keyword evidence="2" id="KW-0808">Transferase</keyword>
<dbReference type="SMR" id="V7BKI3"/>
<dbReference type="eggNOG" id="KOG1234">
    <property type="taxonomic scope" value="Eukaryota"/>
</dbReference>
<dbReference type="OMA" id="PEYYVPR"/>
<accession>V7BKI3</accession>
<name>V7BKI3_PHAVU</name>
<feature type="domain" description="ABC1 atypical kinase-like" evidence="6">
    <location>
        <begin position="256"/>
        <end position="497"/>
    </location>
</feature>
<evidence type="ECO:0000256" key="2">
    <source>
        <dbReference type="ARBA" id="ARBA00022679"/>
    </source>
</evidence>
<evidence type="ECO:0000259" key="6">
    <source>
        <dbReference type="Pfam" id="PF03109"/>
    </source>
</evidence>
<dbReference type="PANTHER" id="PTHR43851:SF3">
    <property type="entry name" value="COENZYME Q8"/>
    <property type="match status" value="1"/>
</dbReference>
<evidence type="ECO:0000256" key="1">
    <source>
        <dbReference type="ARBA" id="ARBA00009670"/>
    </source>
</evidence>
<dbReference type="EMBL" id="CM002294">
    <property type="protein sequence ID" value="ESW17076.1"/>
    <property type="molecule type" value="Genomic_DNA"/>
</dbReference>
<evidence type="ECO:0000313" key="8">
    <source>
        <dbReference type="Proteomes" id="UP000000226"/>
    </source>
</evidence>
<comment type="similarity">
    <text evidence="1">Belongs to the protein kinase superfamily. ADCK protein kinase family.</text>
</comment>
<dbReference type="Proteomes" id="UP000000226">
    <property type="component" value="Chromosome 7"/>
</dbReference>
<dbReference type="GO" id="GO:0006744">
    <property type="term" value="P:ubiquinone biosynthetic process"/>
    <property type="evidence" value="ECO:0007669"/>
    <property type="project" value="EnsemblPlants"/>
</dbReference>
<evidence type="ECO:0000256" key="5">
    <source>
        <dbReference type="SAM" id="MobiDB-lite"/>
    </source>
</evidence>
<evidence type="ECO:0000256" key="3">
    <source>
        <dbReference type="ARBA" id="ARBA00022741"/>
    </source>
</evidence>
<keyword evidence="3" id="KW-0547">Nucleotide-binding</keyword>
<dbReference type="GO" id="GO:0010224">
    <property type="term" value="P:response to UV-B"/>
    <property type="evidence" value="ECO:0007669"/>
    <property type="project" value="EnsemblPlants"/>
</dbReference>
<dbReference type="STRING" id="3885.V7BKI3"/>
<dbReference type="CDD" id="cd13970">
    <property type="entry name" value="ABC1_ADCK3"/>
    <property type="match status" value="1"/>
</dbReference>
<keyword evidence="4" id="KW-0067">ATP-binding</keyword>
<protein>
    <recommendedName>
        <fullName evidence="6">ABC1 atypical kinase-like domain-containing protein</fullName>
    </recommendedName>
</protein>
<proteinExistence type="inferred from homology"/>
<dbReference type="AlphaFoldDB" id="V7BKI3"/>
<evidence type="ECO:0000313" key="7">
    <source>
        <dbReference type="EMBL" id="ESW17076.1"/>
    </source>
</evidence>
<gene>
    <name evidence="7" type="ORF">PHAVU_007G208100g</name>
</gene>
<dbReference type="OrthoDB" id="201153at2759"/>
<dbReference type="InterPro" id="IPR034646">
    <property type="entry name" value="ADCK3_dom"/>
</dbReference>
<dbReference type="InterPro" id="IPR011009">
    <property type="entry name" value="Kinase-like_dom_sf"/>
</dbReference>
<dbReference type="GO" id="GO:0016740">
    <property type="term" value="F:transferase activity"/>
    <property type="evidence" value="ECO:0007669"/>
    <property type="project" value="UniProtKB-KW"/>
</dbReference>